<dbReference type="EMBL" id="CM004396">
    <property type="protein sequence ID" value="OAY39963.1"/>
    <property type="molecule type" value="Genomic_DNA"/>
</dbReference>
<dbReference type="AlphaFoldDB" id="A0A2C9V5V9"/>
<name>A0A2C9V5V9_MANES</name>
<protein>
    <submittedName>
        <fullName evidence="2">Uncharacterized protein</fullName>
    </submittedName>
</protein>
<feature type="transmembrane region" description="Helical" evidence="1">
    <location>
        <begin position="22"/>
        <end position="43"/>
    </location>
</feature>
<sequence>MLPFFGSVRDERIKFIAFKHEFYCWGGFSMFYSLTFVVYNIHILEICMMVSDP</sequence>
<keyword evidence="1" id="KW-1133">Transmembrane helix</keyword>
<accession>A0A2C9V5V9</accession>
<keyword evidence="1" id="KW-0472">Membrane</keyword>
<evidence type="ECO:0000256" key="1">
    <source>
        <dbReference type="SAM" id="Phobius"/>
    </source>
</evidence>
<gene>
    <name evidence="2" type="ORF">MANES_10G138000</name>
</gene>
<proteinExistence type="predicted"/>
<organism evidence="2">
    <name type="scientific">Manihot esculenta</name>
    <name type="common">Cassava</name>
    <name type="synonym">Jatropha manihot</name>
    <dbReference type="NCBI Taxonomy" id="3983"/>
    <lineage>
        <taxon>Eukaryota</taxon>
        <taxon>Viridiplantae</taxon>
        <taxon>Streptophyta</taxon>
        <taxon>Embryophyta</taxon>
        <taxon>Tracheophyta</taxon>
        <taxon>Spermatophyta</taxon>
        <taxon>Magnoliopsida</taxon>
        <taxon>eudicotyledons</taxon>
        <taxon>Gunneridae</taxon>
        <taxon>Pentapetalae</taxon>
        <taxon>rosids</taxon>
        <taxon>fabids</taxon>
        <taxon>Malpighiales</taxon>
        <taxon>Euphorbiaceae</taxon>
        <taxon>Crotonoideae</taxon>
        <taxon>Manihoteae</taxon>
        <taxon>Manihot</taxon>
    </lineage>
</organism>
<keyword evidence="1" id="KW-0812">Transmembrane</keyword>
<reference evidence="2" key="1">
    <citation type="submission" date="2016-02" db="EMBL/GenBank/DDBJ databases">
        <title>WGS assembly of Manihot esculenta.</title>
        <authorList>
            <person name="Bredeson J.V."/>
            <person name="Prochnik S.E."/>
            <person name="Lyons J.B."/>
            <person name="Schmutz J."/>
            <person name="Grimwood J."/>
            <person name="Vrebalov J."/>
            <person name="Bart R.S."/>
            <person name="Amuge T."/>
            <person name="Ferguson M.E."/>
            <person name="Green R."/>
            <person name="Putnam N."/>
            <person name="Stites J."/>
            <person name="Rounsley S."/>
            <person name="Rokhsar D.S."/>
        </authorList>
    </citation>
    <scope>NUCLEOTIDE SEQUENCE [LARGE SCALE GENOMIC DNA]</scope>
    <source>
        <tissue evidence="2">Leaf</tissue>
    </source>
</reference>
<evidence type="ECO:0000313" key="2">
    <source>
        <dbReference type="EMBL" id="OAY39963.1"/>
    </source>
</evidence>